<evidence type="ECO:0000313" key="3">
    <source>
        <dbReference type="EnsemblMetazoa" id="AMEC015414-PA"/>
    </source>
</evidence>
<dbReference type="Gene3D" id="1.20.5.110">
    <property type="match status" value="1"/>
</dbReference>
<sequence length="111" mass="12790">AEKLQRAQGRSSATDTINSAQSLSHYITQQGDVPLQGNEQLEPEVNELRAEVQQLTIEQIQQEQLLERLQAEIDTNLQRYHLPKDDLARPSDSLNKLFTHLRERHLHELAD</sequence>
<name>A0A182U7P9_9DIPT</name>
<reference evidence="4" key="1">
    <citation type="submission" date="2014-01" db="EMBL/GenBank/DDBJ databases">
        <title>The Genome Sequence of Anopheles melas CM1001059_A (V2).</title>
        <authorList>
            <consortium name="The Broad Institute Genomics Platform"/>
            <person name="Neafsey D.E."/>
            <person name="Besansky N."/>
            <person name="Howell P."/>
            <person name="Walton C."/>
            <person name="Young S.K."/>
            <person name="Zeng Q."/>
            <person name="Gargeya S."/>
            <person name="Fitzgerald M."/>
            <person name="Haas B."/>
            <person name="Abouelleil A."/>
            <person name="Allen A.W."/>
            <person name="Alvarado L."/>
            <person name="Arachchi H.M."/>
            <person name="Berlin A.M."/>
            <person name="Chapman S.B."/>
            <person name="Gainer-Dewar J."/>
            <person name="Goldberg J."/>
            <person name="Griggs A."/>
            <person name="Gujja S."/>
            <person name="Hansen M."/>
            <person name="Howarth C."/>
            <person name="Imamovic A."/>
            <person name="Ireland A."/>
            <person name="Larimer J."/>
            <person name="McCowan C."/>
            <person name="Murphy C."/>
            <person name="Pearson M."/>
            <person name="Poon T.W."/>
            <person name="Priest M."/>
            <person name="Roberts A."/>
            <person name="Saif S."/>
            <person name="Shea T."/>
            <person name="Sisk P."/>
            <person name="Sykes S."/>
            <person name="Wortman J."/>
            <person name="Nusbaum C."/>
            <person name="Birren B."/>
        </authorList>
    </citation>
    <scope>NUCLEOTIDE SEQUENCE [LARGE SCALE GENOMIC DNA]</scope>
    <source>
        <strain evidence="4">CM1001059</strain>
    </source>
</reference>
<keyword evidence="4" id="KW-1185">Reference proteome</keyword>
<accession>A0A182U7P9</accession>
<dbReference type="EnsemblMetazoa" id="AMEC015414-RA">
    <property type="protein sequence ID" value="AMEC015414-PA"/>
    <property type="gene ID" value="AMEC015414"/>
</dbReference>
<evidence type="ECO:0000313" key="4">
    <source>
        <dbReference type="Proteomes" id="UP000075902"/>
    </source>
</evidence>
<dbReference type="VEuPathDB" id="VectorBase:AMEC015414"/>
<keyword evidence="1" id="KW-0175">Coiled coil</keyword>
<feature type="domain" description="LRIM1/APL1C-like dimerization" evidence="2">
    <location>
        <begin position="2"/>
        <end position="108"/>
    </location>
</feature>
<reference evidence="3" key="2">
    <citation type="submission" date="2020-05" db="UniProtKB">
        <authorList>
            <consortium name="EnsemblMetazoa"/>
        </authorList>
    </citation>
    <scope>IDENTIFICATION</scope>
    <source>
        <strain evidence="3">CM1001059</strain>
    </source>
</reference>
<dbReference type="Pfam" id="PF20733">
    <property type="entry name" value="LRIM1_dimer"/>
    <property type="match status" value="1"/>
</dbReference>
<evidence type="ECO:0000256" key="1">
    <source>
        <dbReference type="SAM" id="Coils"/>
    </source>
</evidence>
<organism evidence="3 4">
    <name type="scientific">Anopheles melas</name>
    <dbReference type="NCBI Taxonomy" id="34690"/>
    <lineage>
        <taxon>Eukaryota</taxon>
        <taxon>Metazoa</taxon>
        <taxon>Ecdysozoa</taxon>
        <taxon>Arthropoda</taxon>
        <taxon>Hexapoda</taxon>
        <taxon>Insecta</taxon>
        <taxon>Pterygota</taxon>
        <taxon>Neoptera</taxon>
        <taxon>Endopterygota</taxon>
        <taxon>Diptera</taxon>
        <taxon>Nematocera</taxon>
        <taxon>Culicoidea</taxon>
        <taxon>Culicidae</taxon>
        <taxon>Anophelinae</taxon>
        <taxon>Anopheles</taxon>
    </lineage>
</organism>
<evidence type="ECO:0000259" key="2">
    <source>
        <dbReference type="Pfam" id="PF20733"/>
    </source>
</evidence>
<protein>
    <recommendedName>
        <fullName evidence="2">LRIM1/APL1C-like dimerization domain-containing protein</fullName>
    </recommendedName>
</protein>
<dbReference type="Proteomes" id="UP000075902">
    <property type="component" value="Unassembled WGS sequence"/>
</dbReference>
<dbReference type="AlphaFoldDB" id="A0A182U7P9"/>
<proteinExistence type="predicted"/>
<feature type="coiled-coil region" evidence="1">
    <location>
        <begin position="38"/>
        <end position="72"/>
    </location>
</feature>
<dbReference type="InterPro" id="IPR048481">
    <property type="entry name" value="LRIM1_APL1C-like_dimer"/>
</dbReference>